<organism evidence="14 15">
    <name type="scientific">Klebsiella grimontii</name>
    <dbReference type="NCBI Taxonomy" id="2058152"/>
    <lineage>
        <taxon>Bacteria</taxon>
        <taxon>Pseudomonadati</taxon>
        <taxon>Pseudomonadota</taxon>
        <taxon>Gammaproteobacteria</taxon>
        <taxon>Enterobacterales</taxon>
        <taxon>Enterobacteriaceae</taxon>
        <taxon>Klebsiella/Raoultella group</taxon>
        <taxon>Klebsiella</taxon>
    </lineage>
</organism>
<keyword evidence="8 10" id="KW-0449">Lipoprotein</keyword>
<dbReference type="Proteomes" id="UP000510937">
    <property type="component" value="Chromosome"/>
</dbReference>
<dbReference type="Gene3D" id="1.20.1600.10">
    <property type="entry name" value="Outer membrane efflux proteins (OEP)"/>
    <property type="match status" value="1"/>
</dbReference>
<dbReference type="SUPFAM" id="SSF56954">
    <property type="entry name" value="Outer membrane efflux proteins (OEP)"/>
    <property type="match status" value="1"/>
</dbReference>
<reference evidence="16 17" key="3">
    <citation type="submission" date="2020-06" db="EMBL/GenBank/DDBJ databases">
        <title>REHAB project genomes.</title>
        <authorList>
            <person name="Shaw L.P."/>
        </authorList>
    </citation>
    <scope>NUCLEOTIDE SEQUENCE [LARGE SCALE GENOMIC DNA]</scope>
    <source>
        <strain evidence="11 17">RHBSTW-00092</strain>
        <strain evidence="16">RHBSTW-00555</strain>
    </source>
</reference>
<evidence type="ECO:0000313" key="16">
    <source>
        <dbReference type="Proteomes" id="UP000510937"/>
    </source>
</evidence>
<dbReference type="NCBIfam" id="TIGR01845">
    <property type="entry name" value="outer_NodT"/>
    <property type="match status" value="1"/>
</dbReference>
<feature type="signal peptide" evidence="10">
    <location>
        <begin position="1"/>
        <end position="19"/>
    </location>
</feature>
<evidence type="ECO:0000313" key="11">
    <source>
        <dbReference type="EMBL" id="MBA8123718.1"/>
    </source>
</evidence>
<dbReference type="GO" id="GO:0009279">
    <property type="term" value="C:cell outer membrane"/>
    <property type="evidence" value="ECO:0007669"/>
    <property type="project" value="UniProtKB-SubCell"/>
</dbReference>
<evidence type="ECO:0000256" key="4">
    <source>
        <dbReference type="ARBA" id="ARBA00022692"/>
    </source>
</evidence>
<keyword evidence="4 10" id="KW-0812">Transmembrane</keyword>
<dbReference type="AlphaFoldDB" id="A0A285AWI8"/>
<keyword evidence="3 10" id="KW-1134">Transmembrane beta strand</keyword>
<evidence type="ECO:0000313" key="15">
    <source>
        <dbReference type="Proteomes" id="UP000220639"/>
    </source>
</evidence>
<dbReference type="NCBIfam" id="NF007390">
    <property type="entry name" value="PRK09915.1"/>
    <property type="match status" value="1"/>
</dbReference>
<dbReference type="InterPro" id="IPR003423">
    <property type="entry name" value="OMP_efflux"/>
</dbReference>
<evidence type="ECO:0000256" key="2">
    <source>
        <dbReference type="ARBA" id="ARBA00007613"/>
    </source>
</evidence>
<feature type="chain" id="PRO_5044514823" evidence="10">
    <location>
        <begin position="20"/>
        <end position="487"/>
    </location>
</feature>
<evidence type="ECO:0000313" key="12">
    <source>
        <dbReference type="EMBL" id="MEM0625706.1"/>
    </source>
</evidence>
<dbReference type="EMBL" id="JABXRN010000001">
    <property type="protein sequence ID" value="MBA8123718.1"/>
    <property type="molecule type" value="Genomic_DNA"/>
</dbReference>
<dbReference type="PANTHER" id="PTHR30203:SF20">
    <property type="entry name" value="MULTIDRUG RESISTANCE OUTER MEMBRANE PROTEIN MDTP-RELATED"/>
    <property type="match status" value="1"/>
</dbReference>
<evidence type="ECO:0000256" key="3">
    <source>
        <dbReference type="ARBA" id="ARBA00022452"/>
    </source>
</evidence>
<reference evidence="13" key="4">
    <citation type="journal article" date="2021" name="Microb. Genom.">
        <title>A genomic epidemiological study shows that prevalence of antimicrobial resistance in Enterobacterales is associated with the livestock host, as well as antimicrobial usage.</title>
        <authorList>
            <person name="AbuOun M."/>
            <person name="Jones H."/>
            <person name="Stubberfield E."/>
            <person name="Gilson D."/>
            <person name="Shaw L.P."/>
            <person name="Hubbard A.T.M."/>
            <person name="Chau K.K."/>
            <person name="Sebra R."/>
            <person name="Peto T.E.A."/>
            <person name="Crook D.W."/>
            <person name="Read D.S."/>
            <person name="Gweon H.S."/>
            <person name="Walker A.S."/>
            <person name="Stoesser N."/>
            <person name="Smith R.P."/>
            <person name="Anjum M.F."/>
            <person name="On Behalf Of The Rehab Consortium."/>
        </authorList>
    </citation>
    <scope>NUCLEOTIDE SEQUENCE</scope>
    <source>
        <strain evidence="13">RHBSTW-00555</strain>
    </source>
</reference>
<reference evidence="15" key="1">
    <citation type="submission" date="2017-08" db="EMBL/GenBank/DDBJ databases">
        <authorList>
            <person name="Brisse S."/>
        </authorList>
    </citation>
    <scope>NUCLEOTIDE SEQUENCE [LARGE SCALE GENOMIC DNA]</scope>
    <source>
        <strain evidence="15">06D021</strain>
    </source>
</reference>
<evidence type="ECO:0000313" key="18">
    <source>
        <dbReference type="Proteomes" id="UP001458070"/>
    </source>
</evidence>
<dbReference type="GeneID" id="97397701"/>
<evidence type="ECO:0000313" key="17">
    <source>
        <dbReference type="Proteomes" id="UP000557483"/>
    </source>
</evidence>
<keyword evidence="7 10" id="KW-0564">Palmitate</keyword>
<reference evidence="14" key="2">
    <citation type="submission" date="2017-08" db="EMBL/GenBank/DDBJ databases">
        <authorList>
            <person name="de Groot N.N."/>
        </authorList>
    </citation>
    <scope>NUCLEOTIDE SEQUENCE [LARGE SCALE GENOMIC DNA]</scope>
    <source>
        <strain evidence="14">06D021</strain>
    </source>
</reference>
<dbReference type="GO" id="GO:0015562">
    <property type="term" value="F:efflux transmembrane transporter activity"/>
    <property type="evidence" value="ECO:0007669"/>
    <property type="project" value="InterPro"/>
</dbReference>
<dbReference type="EMBL" id="FZTC01000009">
    <property type="protein sequence ID" value="SNU32998.1"/>
    <property type="molecule type" value="Genomic_DNA"/>
</dbReference>
<evidence type="ECO:0000256" key="1">
    <source>
        <dbReference type="ARBA" id="ARBA00004459"/>
    </source>
</evidence>
<evidence type="ECO:0000313" key="14">
    <source>
        <dbReference type="EMBL" id="SNU32998.1"/>
    </source>
</evidence>
<evidence type="ECO:0000313" key="13">
    <source>
        <dbReference type="EMBL" id="QLO54742.1"/>
    </source>
</evidence>
<dbReference type="InterPro" id="IPR010131">
    <property type="entry name" value="MdtP/NodT-like"/>
</dbReference>
<evidence type="ECO:0000256" key="10">
    <source>
        <dbReference type="RuleBase" id="RU362097"/>
    </source>
</evidence>
<dbReference type="PROSITE" id="PS51257">
    <property type="entry name" value="PROKAR_LIPOPROTEIN"/>
    <property type="match status" value="1"/>
</dbReference>
<gene>
    <name evidence="14" type="primary">yjcP</name>
    <name evidence="12" type="ORF">AAFL32_17635</name>
    <name evidence="11" type="ORF">HV064_07295</name>
    <name evidence="13" type="ORF">HV234_25960</name>
    <name evidence="14" type="ORF">KOSB73_170096</name>
</gene>
<keyword evidence="18" id="KW-1185">Reference proteome</keyword>
<dbReference type="RefSeq" id="WP_024360208.1">
    <property type="nucleotide sequence ID" value="NZ_CABGKG010000007.1"/>
</dbReference>
<keyword evidence="6 10" id="KW-0472">Membrane</keyword>
<evidence type="ECO:0000256" key="6">
    <source>
        <dbReference type="ARBA" id="ARBA00023136"/>
    </source>
</evidence>
<dbReference type="Proteomes" id="UP000557483">
    <property type="component" value="Unassembled WGS sequence"/>
</dbReference>
<dbReference type="EMBL" id="JBCGEM010000014">
    <property type="protein sequence ID" value="MEM0625706.1"/>
    <property type="molecule type" value="Genomic_DNA"/>
</dbReference>
<evidence type="ECO:0000256" key="8">
    <source>
        <dbReference type="ARBA" id="ARBA00023288"/>
    </source>
</evidence>
<protein>
    <submittedName>
        <fullName evidence="11">MdtP family multidrug efflux transporter outer membrane subunit</fullName>
    </submittedName>
    <submittedName>
        <fullName evidence="14">Outer membrane factor of efflux pump</fullName>
    </submittedName>
</protein>
<reference evidence="12 18" key="5">
    <citation type="submission" date="2024-04" db="EMBL/GenBank/DDBJ databases">
        <title>Draft genome assemblies of urinary isolates.</title>
        <authorList>
            <person name="Appleberry H."/>
            <person name="Kula A."/>
            <person name="Wolfe A.J."/>
            <person name="Putonti C."/>
        </authorList>
    </citation>
    <scope>NUCLEOTIDE SEQUENCE [LARGE SCALE GENOMIC DNA]</scope>
    <source>
        <strain evidence="12 18">UMB12529</strain>
    </source>
</reference>
<accession>A0A285AWI8</accession>
<keyword evidence="5 10" id="KW-0732">Signal</keyword>
<dbReference type="PANTHER" id="PTHR30203">
    <property type="entry name" value="OUTER MEMBRANE CATION EFFLUX PROTEIN"/>
    <property type="match status" value="1"/>
</dbReference>
<dbReference type="Proteomes" id="UP000220639">
    <property type="component" value="Unassembled WGS sequence"/>
</dbReference>
<comment type="similarity">
    <text evidence="2 10">Belongs to the outer membrane factor (OMF) (TC 1.B.17) family.</text>
</comment>
<dbReference type="Proteomes" id="UP001458070">
    <property type="component" value="Unassembled WGS sequence"/>
</dbReference>
<dbReference type="Gene3D" id="2.20.200.10">
    <property type="entry name" value="Outer membrane efflux proteins (OEP)"/>
    <property type="match status" value="1"/>
</dbReference>
<dbReference type="EMBL" id="CP055315">
    <property type="protein sequence ID" value="QLO54742.1"/>
    <property type="molecule type" value="Genomic_DNA"/>
</dbReference>
<sequence length="487" mass="53175">MTRNLSRLLLCGLLGSATALSGCALVRKDSTPHQQLQPEQIKLASDIHLASQGWPQAQWWRQFNDPQLDALIQRSLSGSHTLAEAKLREEKAQSQADLLEAGTQLQVAAMGMLNRQRVSTNGFLGPFADQSDSRLMPMDGPYYTEGTVGLLAGLDLDLWGVHRSAVAAAIGAQNAAVAETATVELAISTGVAQLYYSMQASYQMLDLLQQTREVIEYAVEAHQSKVAHGLEAQVPYHGARAQVLAVDKQIAAVKGQIVETRETLRALIGAGAGDLPAIKPVSLPRVQTGIPATLSYDLLARRPDLQAMRWYVQASLNQVNAARALFYPSFDIKAFFGVDSIHLDKLFENRSKQINFIPGLTLPLFDGGRLNANLESTRASSNMLIERYNQSVLDAVRDVAINGTRLQTLNDERTMQAERVSAFRYTQAAAEAAYKRGLSSRLLATEARLPVLAEEMSLLILDSRRVVQSIQLIKTLGGGYQAPVAKK</sequence>
<comment type="subcellular location">
    <subcellularLocation>
        <location evidence="1 10">Cell outer membrane</location>
        <topology evidence="1 10">Lipid-anchor</topology>
    </subcellularLocation>
</comment>
<evidence type="ECO:0000256" key="7">
    <source>
        <dbReference type="ARBA" id="ARBA00023139"/>
    </source>
</evidence>
<evidence type="ECO:0000256" key="5">
    <source>
        <dbReference type="ARBA" id="ARBA00022729"/>
    </source>
</evidence>
<dbReference type="Pfam" id="PF02321">
    <property type="entry name" value="OEP"/>
    <property type="match status" value="2"/>
</dbReference>
<name>A0A285AWI8_9ENTR</name>
<evidence type="ECO:0000256" key="9">
    <source>
        <dbReference type="ARBA" id="ARBA00037313"/>
    </source>
</evidence>
<comment type="function">
    <text evidence="9">Could be involved in resistance to puromycin, acriflavine and tetraphenylarsonium chloride.</text>
</comment>
<proteinExistence type="inferred from homology"/>